<name>A0A076N1D3_AMYME</name>
<dbReference type="eggNOG" id="COG1024">
    <property type="taxonomic scope" value="Bacteria"/>
</dbReference>
<dbReference type="PROSITE" id="PS00166">
    <property type="entry name" value="ENOYL_COA_HYDRATASE"/>
    <property type="match status" value="1"/>
</dbReference>
<dbReference type="InterPro" id="IPR018376">
    <property type="entry name" value="Enoyl-CoA_hyd/isom_CS"/>
</dbReference>
<organism evidence="2 3">
    <name type="scientific">Amycolatopsis methanolica 239</name>
    <dbReference type="NCBI Taxonomy" id="1068978"/>
    <lineage>
        <taxon>Bacteria</taxon>
        <taxon>Bacillati</taxon>
        <taxon>Actinomycetota</taxon>
        <taxon>Actinomycetes</taxon>
        <taxon>Pseudonocardiales</taxon>
        <taxon>Pseudonocardiaceae</taxon>
        <taxon>Amycolatopsis</taxon>
        <taxon>Amycolatopsis methanolica group</taxon>
    </lineage>
</organism>
<keyword evidence="3" id="KW-1185">Reference proteome</keyword>
<accession>A0A076N1D3</accession>
<evidence type="ECO:0000256" key="1">
    <source>
        <dbReference type="RuleBase" id="RU003707"/>
    </source>
</evidence>
<dbReference type="RefSeq" id="WP_017983465.1">
    <property type="nucleotide sequence ID" value="NZ_AQUL01000001.1"/>
</dbReference>
<evidence type="ECO:0000313" key="2">
    <source>
        <dbReference type="EMBL" id="AIJ24640.1"/>
    </source>
</evidence>
<proteinExistence type="inferred from homology"/>
<dbReference type="AlphaFoldDB" id="A0A076N1D3"/>
<evidence type="ECO:0000313" key="3">
    <source>
        <dbReference type="Proteomes" id="UP000062973"/>
    </source>
</evidence>
<dbReference type="Proteomes" id="UP000062973">
    <property type="component" value="Chromosome"/>
</dbReference>
<dbReference type="HOGENOM" id="CLU_009834_7_0_11"/>
<sequence length="252" mass="26501">MSEEIQVSGTGPVRQLLLNRPARHNAQTPRMWAELAAAGRALGVDPEVRCVVVTGAGGSFSSGIDLDEMREPAGFLRSLAAHPPGDPDPMMAEIAVAQEAFRWMAGAPFLVVAAVTGVAFGAGCQLALACDVRIVATDARLALREVRYGLIPDMGATHSLPRLVGRQHALDLILSGRELSGAEVVARGIALHDHPAAEVLDAATAYAHELARVPRAGIAHVKAAVDEPDLDRNLRIAGLGQAACVRQASWPE</sequence>
<gene>
    <name evidence="2" type="primary">paaG</name>
    <name evidence="2" type="ORF">AMETH_4548</name>
</gene>
<reference evidence="2 3" key="1">
    <citation type="submission" date="2014-07" db="EMBL/GenBank/DDBJ databases">
        <title>Whole Genome Sequence of the Amycolatopsis methanolica 239.</title>
        <authorList>
            <person name="Tang B."/>
        </authorList>
    </citation>
    <scope>NUCLEOTIDE SEQUENCE [LARGE SCALE GENOMIC DNA]</scope>
    <source>
        <strain evidence="2 3">239</strain>
    </source>
</reference>
<dbReference type="GO" id="GO:0016853">
    <property type="term" value="F:isomerase activity"/>
    <property type="evidence" value="ECO:0007669"/>
    <property type="project" value="UniProtKB-KW"/>
</dbReference>
<dbReference type="Pfam" id="PF00378">
    <property type="entry name" value="ECH_1"/>
    <property type="match status" value="1"/>
</dbReference>
<keyword evidence="2" id="KW-0413">Isomerase</keyword>
<dbReference type="STRING" id="1068978.AMETH_4548"/>
<dbReference type="KEGG" id="amq:AMETH_4548"/>
<dbReference type="SUPFAM" id="SSF52096">
    <property type="entry name" value="ClpP/crotonase"/>
    <property type="match status" value="1"/>
</dbReference>
<dbReference type="InterPro" id="IPR029045">
    <property type="entry name" value="ClpP/crotonase-like_dom_sf"/>
</dbReference>
<protein>
    <submittedName>
        <fullName evidence="2">Enoyl-CoA hydratase/isomerase</fullName>
    </submittedName>
</protein>
<dbReference type="PATRIC" id="fig|1068978.7.peg.4882"/>
<dbReference type="CDD" id="cd06558">
    <property type="entry name" value="crotonase-like"/>
    <property type="match status" value="1"/>
</dbReference>
<dbReference type="PANTHER" id="PTHR43459:SF1">
    <property type="entry name" value="EG:BACN32G11.4 PROTEIN"/>
    <property type="match status" value="1"/>
</dbReference>
<comment type="similarity">
    <text evidence="1">Belongs to the enoyl-CoA hydratase/isomerase family.</text>
</comment>
<dbReference type="PANTHER" id="PTHR43459">
    <property type="entry name" value="ENOYL-COA HYDRATASE"/>
    <property type="match status" value="1"/>
</dbReference>
<dbReference type="EMBL" id="CP009110">
    <property type="protein sequence ID" value="AIJ24640.1"/>
    <property type="molecule type" value="Genomic_DNA"/>
</dbReference>
<dbReference type="Gene3D" id="3.90.226.10">
    <property type="entry name" value="2-enoyl-CoA Hydratase, Chain A, domain 1"/>
    <property type="match status" value="1"/>
</dbReference>
<dbReference type="InterPro" id="IPR001753">
    <property type="entry name" value="Enoyl-CoA_hydra/iso"/>
</dbReference>